<proteinExistence type="inferred from homology"/>
<keyword evidence="9" id="KW-0811">Translocation</keyword>
<dbReference type="GO" id="GO:0070762">
    <property type="term" value="C:nuclear pore transmembrane ring"/>
    <property type="evidence" value="ECO:0007669"/>
    <property type="project" value="TreeGrafter"/>
</dbReference>
<name>A0A8W8K7I7_MAGGI</name>
<keyword evidence="12" id="KW-0539">Nucleus</keyword>
<dbReference type="GO" id="GO:0006999">
    <property type="term" value="P:nuclear pore organization"/>
    <property type="evidence" value="ECO:0007669"/>
    <property type="project" value="TreeGrafter"/>
</dbReference>
<dbReference type="OrthoDB" id="67850at2759"/>
<dbReference type="GO" id="GO:0015031">
    <property type="term" value="P:protein transport"/>
    <property type="evidence" value="ECO:0007669"/>
    <property type="project" value="UniProtKB-KW"/>
</dbReference>
<evidence type="ECO:0000256" key="6">
    <source>
        <dbReference type="ARBA" id="ARBA00022816"/>
    </source>
</evidence>
<evidence type="ECO:0000256" key="2">
    <source>
        <dbReference type="ARBA" id="ARBA00004567"/>
    </source>
</evidence>
<evidence type="ECO:0000256" key="10">
    <source>
        <dbReference type="ARBA" id="ARBA00023132"/>
    </source>
</evidence>
<evidence type="ECO:0000313" key="15">
    <source>
        <dbReference type="EnsemblMetazoa" id="G220.1:cds"/>
    </source>
</evidence>
<reference evidence="15" key="1">
    <citation type="submission" date="2022-08" db="UniProtKB">
        <authorList>
            <consortium name="EnsemblMetazoa"/>
        </authorList>
    </citation>
    <scope>IDENTIFICATION</scope>
    <source>
        <strain evidence="15">05x7-T-G4-1.051#20</strain>
    </source>
</reference>
<comment type="similarity">
    <text evidence="3">Belongs to the NDC1 family.</text>
</comment>
<protein>
    <recommendedName>
        <fullName evidence="17">Nucleoporin NDC1</fullName>
    </recommendedName>
</protein>
<feature type="region of interest" description="Disordered" evidence="13">
    <location>
        <begin position="380"/>
        <end position="414"/>
    </location>
</feature>
<dbReference type="GO" id="GO:0051028">
    <property type="term" value="P:mRNA transport"/>
    <property type="evidence" value="ECO:0007669"/>
    <property type="project" value="UniProtKB-KW"/>
</dbReference>
<feature type="transmembrane region" description="Helical" evidence="14">
    <location>
        <begin position="108"/>
        <end position="129"/>
    </location>
</feature>
<dbReference type="PANTHER" id="PTHR13269">
    <property type="entry name" value="NUCLEOPORIN NDC1"/>
    <property type="match status" value="1"/>
</dbReference>
<feature type="compositionally biased region" description="Polar residues" evidence="13">
    <location>
        <begin position="385"/>
        <end position="395"/>
    </location>
</feature>
<dbReference type="Pfam" id="PF09531">
    <property type="entry name" value="Ndc1_Nup"/>
    <property type="match status" value="1"/>
</dbReference>
<dbReference type="EnsemblMetazoa" id="G220.2">
    <property type="protein sequence ID" value="G220.2:cds"/>
    <property type="gene ID" value="G220"/>
</dbReference>
<dbReference type="GO" id="GO:0030674">
    <property type="term" value="F:protein-macromolecule adaptor activity"/>
    <property type="evidence" value="ECO:0007669"/>
    <property type="project" value="TreeGrafter"/>
</dbReference>
<feature type="transmembrane region" description="Helical" evidence="14">
    <location>
        <begin position="62"/>
        <end position="87"/>
    </location>
</feature>
<sequence length="554" mass="62537">MDGTIGDVYNKEVHRWRTGAAITWAVITVPIILSVYVTLAHLDVSHPSQWISGSLSLLFSVYYLLMCVVVIFLTGLWGSFSLPTFIVEPEVYSNPLQLTASMCSPQKLVFGVVCVLLSGVTSLLCTGILDGRYQDLTICTNRDFCVLNEHHLFLVTYGCYTGAVFYLFHFLRQNNYLQFTSLQQSKYFQVRSGILRVLQTSLHCVLWQTAYFYPLYWLFGHIPTEWIVHSLGLRRSTLPVDSVYGLLDLALLWQSVLCGLLVHISWSLTTLLIKVYITERFCFPIESMLDDRKNQCLIDALQCDQNPVVKYLGYLDLCLLSKHSPERRRTVFSLSQPGGHPHNWSKLSTSCLSAITALSGRIQDANWQVFSQASVRPATDDVKKSATSHQGSTLTYRGDSVKKDTTTPQPAKNGSSFWKTKPVISYFLTEFPDAKSRKLFASAQLDIWAVEALCNLVAASFREDNYGVVQKTLPQILTSVIKLQENVEKHLKLVSSGRRNGGRGSLDLPLKYVLHSSLKSCIYRIINVFGAHLLNLDLPSDTSYKLKLFMDFKE</sequence>
<dbReference type="AlphaFoldDB" id="A0A8W8K7I7"/>
<evidence type="ECO:0000256" key="13">
    <source>
        <dbReference type="SAM" id="MobiDB-lite"/>
    </source>
</evidence>
<dbReference type="InterPro" id="IPR019049">
    <property type="entry name" value="Nucleoporin_prot_Ndc1/Nup"/>
</dbReference>
<organism evidence="15 16">
    <name type="scientific">Magallana gigas</name>
    <name type="common">Pacific oyster</name>
    <name type="synonym">Crassostrea gigas</name>
    <dbReference type="NCBI Taxonomy" id="29159"/>
    <lineage>
        <taxon>Eukaryota</taxon>
        <taxon>Metazoa</taxon>
        <taxon>Spiralia</taxon>
        <taxon>Lophotrochozoa</taxon>
        <taxon>Mollusca</taxon>
        <taxon>Bivalvia</taxon>
        <taxon>Autobranchia</taxon>
        <taxon>Pteriomorphia</taxon>
        <taxon>Ostreida</taxon>
        <taxon>Ostreoidea</taxon>
        <taxon>Ostreidae</taxon>
        <taxon>Magallana</taxon>
    </lineage>
</organism>
<evidence type="ECO:0008006" key="17">
    <source>
        <dbReference type="Google" id="ProtNLM"/>
    </source>
</evidence>
<evidence type="ECO:0000256" key="9">
    <source>
        <dbReference type="ARBA" id="ARBA00023010"/>
    </source>
</evidence>
<dbReference type="EnsemblMetazoa" id="G220.1">
    <property type="protein sequence ID" value="G220.1:cds"/>
    <property type="gene ID" value="G220"/>
</dbReference>
<evidence type="ECO:0000313" key="16">
    <source>
        <dbReference type="Proteomes" id="UP000005408"/>
    </source>
</evidence>
<evidence type="ECO:0000256" key="12">
    <source>
        <dbReference type="ARBA" id="ARBA00023242"/>
    </source>
</evidence>
<evidence type="ECO:0000256" key="3">
    <source>
        <dbReference type="ARBA" id="ARBA00005760"/>
    </source>
</evidence>
<keyword evidence="8 14" id="KW-1133">Transmembrane helix</keyword>
<dbReference type="PANTHER" id="PTHR13269:SF6">
    <property type="entry name" value="NUCLEOPORIN NDC1"/>
    <property type="match status" value="1"/>
</dbReference>
<accession>A0A8W8K7I7</accession>
<evidence type="ECO:0000256" key="8">
    <source>
        <dbReference type="ARBA" id="ARBA00022989"/>
    </source>
</evidence>
<dbReference type="GO" id="GO:0031965">
    <property type="term" value="C:nuclear membrane"/>
    <property type="evidence" value="ECO:0007669"/>
    <property type="project" value="UniProtKB-SubCell"/>
</dbReference>
<dbReference type="Proteomes" id="UP000005408">
    <property type="component" value="Unassembled WGS sequence"/>
</dbReference>
<feature type="transmembrane region" description="Helical" evidence="14">
    <location>
        <begin position="21"/>
        <end position="42"/>
    </location>
</feature>
<keyword evidence="11 14" id="KW-0472">Membrane</keyword>
<evidence type="ECO:0000256" key="1">
    <source>
        <dbReference type="ARBA" id="ARBA00004232"/>
    </source>
</evidence>
<keyword evidence="10" id="KW-0906">Nuclear pore complex</keyword>
<evidence type="ECO:0000256" key="7">
    <source>
        <dbReference type="ARBA" id="ARBA00022927"/>
    </source>
</evidence>
<comment type="subcellular location">
    <subcellularLocation>
        <location evidence="1">Nucleus membrane</location>
        <topology evidence="1">Multi-pass membrane protein</topology>
    </subcellularLocation>
    <subcellularLocation>
        <location evidence="2">Nucleus</location>
        <location evidence="2">Nuclear pore complex</location>
    </subcellularLocation>
</comment>
<keyword evidence="7" id="KW-0653">Protein transport</keyword>
<evidence type="ECO:0000256" key="5">
    <source>
        <dbReference type="ARBA" id="ARBA00022692"/>
    </source>
</evidence>
<evidence type="ECO:0000256" key="4">
    <source>
        <dbReference type="ARBA" id="ARBA00022448"/>
    </source>
</evidence>
<feature type="transmembrane region" description="Helical" evidence="14">
    <location>
        <begin position="152"/>
        <end position="172"/>
    </location>
</feature>
<keyword evidence="4" id="KW-0813">Transport</keyword>
<keyword evidence="16" id="KW-1185">Reference proteome</keyword>
<evidence type="ECO:0000256" key="14">
    <source>
        <dbReference type="SAM" id="Phobius"/>
    </source>
</evidence>
<keyword evidence="5 14" id="KW-0812">Transmembrane</keyword>
<evidence type="ECO:0000256" key="11">
    <source>
        <dbReference type="ARBA" id="ARBA00023136"/>
    </source>
</evidence>
<dbReference type="OMA" id="ILCQQHL"/>
<keyword evidence="6" id="KW-0509">mRNA transport</keyword>